<sequence length="185" mass="19384">MYIGGILVNATMLGAAGSLAAFAGTILAMNHGTRLAGIVLLSVALTLGAVGLALRIRPRRGPALAAALALAGLGFTSIPAVQTQLAAIEAHEYTEEQFKQVQRSAQHYGRLGRQLAAAEGTSISNPLPPGSTVKLDGWEITVRSPTDIRATHDGAAPEQPYELTQKGEVMEVKVGDQTRYIELAT</sequence>
<dbReference type="Proteomes" id="UP001549139">
    <property type="component" value="Unassembled WGS sequence"/>
</dbReference>
<evidence type="ECO:0008006" key="4">
    <source>
        <dbReference type="Google" id="ProtNLM"/>
    </source>
</evidence>
<keyword evidence="3" id="KW-1185">Reference proteome</keyword>
<accession>A0ABV2NX65</accession>
<keyword evidence="1" id="KW-1133">Transmembrane helix</keyword>
<keyword evidence="1" id="KW-0472">Membrane</keyword>
<organism evidence="2 3">
    <name type="scientific">Corynebacterium mucifaciens</name>
    <dbReference type="NCBI Taxonomy" id="57171"/>
    <lineage>
        <taxon>Bacteria</taxon>
        <taxon>Bacillati</taxon>
        <taxon>Actinomycetota</taxon>
        <taxon>Actinomycetes</taxon>
        <taxon>Mycobacteriales</taxon>
        <taxon>Corynebacteriaceae</taxon>
        <taxon>Corynebacterium</taxon>
    </lineage>
</organism>
<dbReference type="EMBL" id="JBEPNZ010000001">
    <property type="protein sequence ID" value="MET3944153.1"/>
    <property type="molecule type" value="Genomic_DNA"/>
</dbReference>
<comment type="caution">
    <text evidence="2">The sequence shown here is derived from an EMBL/GenBank/DDBJ whole genome shotgun (WGS) entry which is preliminary data.</text>
</comment>
<gene>
    <name evidence="2" type="ORF">JOF50_000952</name>
</gene>
<reference evidence="2 3" key="1">
    <citation type="submission" date="2024-06" db="EMBL/GenBank/DDBJ databases">
        <title>Sequencing the genomes of 1000 actinobacteria strains.</title>
        <authorList>
            <person name="Klenk H.-P."/>
        </authorList>
    </citation>
    <scope>NUCLEOTIDE SEQUENCE [LARGE SCALE GENOMIC DNA]</scope>
    <source>
        <strain evidence="2 3">DSM 44265</strain>
    </source>
</reference>
<keyword evidence="1" id="KW-0812">Transmembrane</keyword>
<protein>
    <recommendedName>
        <fullName evidence="4">NfeD-like C-terminal domain-containing protein</fullName>
    </recommendedName>
</protein>
<feature type="transmembrane region" description="Helical" evidence="1">
    <location>
        <begin position="63"/>
        <end position="81"/>
    </location>
</feature>
<name>A0ABV2NX65_9CORY</name>
<evidence type="ECO:0000256" key="1">
    <source>
        <dbReference type="SAM" id="Phobius"/>
    </source>
</evidence>
<evidence type="ECO:0000313" key="2">
    <source>
        <dbReference type="EMBL" id="MET3944153.1"/>
    </source>
</evidence>
<feature type="transmembrane region" description="Helical" evidence="1">
    <location>
        <begin position="7"/>
        <end position="29"/>
    </location>
</feature>
<proteinExistence type="predicted"/>
<evidence type="ECO:0000313" key="3">
    <source>
        <dbReference type="Proteomes" id="UP001549139"/>
    </source>
</evidence>
<feature type="transmembrane region" description="Helical" evidence="1">
    <location>
        <begin position="35"/>
        <end position="56"/>
    </location>
</feature>